<accession>A0A375AAS7</accession>
<name>A0A375AAS7_9GAMM</name>
<evidence type="ECO:0000313" key="2">
    <source>
        <dbReference type="Proteomes" id="UP000294820"/>
    </source>
</evidence>
<keyword evidence="2" id="KW-1185">Reference proteome</keyword>
<dbReference type="InterPro" id="IPR009216">
    <property type="entry name" value="Virulence_factor_SrfB"/>
</dbReference>
<sequence>MLATLTDYKQHITLIQNSGIQFLDFALKLPPSRASFANRFVRKSANGPLLRLTFNENNGKYALPNATQVLPEAVNPESSYTLEQSLRLLNKVWLPVPFFRFNPPRTFMGGPNNWARVQLLELEQPDDDGHTHRLCLAFDTRVYAENQDVDLLAPCETDIHSGRLFTLAHHNEELEEFLDQTWVDGWLREIFSQQALLVENRKPRDIRQNLREFEYQAHYLNLLDIMVTLLDIPEIRLTSSTLQEPAINVDLILDVGNSHTAGILVEDHADESNGLKQTYELQIRDLSQPHYLYNELFDSRVEFAQAHFGKQSFSFESGRDDAFIWPSIIRVGREASRLALQRQGTDGSSGISSPRRYLWDEEPYGPGWRFSQTMNSRQPEPLATAMPLTMLVNDEGQPLFSLPLDERLPVFDPHYSRSSVMTFMLAELLAQALMQMNSAAQRLKMIHTHAPRQLRNIILTLPSAMPKPEREIFRRRMIEAIGLVWKAMGWHPMDDDFLTIDGKRKSCVPVPDVQMEWDEATCGQMVYLYNEAQVNFGGRAEAFFASMARPDKELADDEQPGKTLRIASIDIGGGTTDLAITQYWLDDGVGSNVKIIPRLLFREGFKVAGDDILLDVIQLYILPALQAALKKAGVTSPDGVMTRLFGSEGRMDGQLTLRQQVTLQIFIPMGQAVLEAYEQFDPLDLNAEIDTLFGELLEQEPTRKVLEYVNSEIQRELPDEETPFDILQVPLILRLSKLHSEFLANRMSITQHLRLMSEVVSLYACDILLLTGRPSRFPGIQALFRHLQPLPINRMMSLDGYHTSDWYPFNKRGRIENPKSTAAVGAMLCLLALDLRLPGFYFKAGDFEPYSTVRYLGMLDNGNTLTTDNVYYNDIDLDDADFTLDTQPGFEVRGSLCLGFRQLDNERWPASPLYSLSIVDPELARKVAGDSVLRVRLKVVPGEECISAGNVTPERFEIAEAVLGSGLTLSPNQLRLKLNTLSSTVSGIAHYWIDSGSVFKK</sequence>
<gene>
    <name evidence="1" type="primary">srfB</name>
    <name evidence="1" type="ORF">DAQ1742_02166</name>
</gene>
<protein>
    <submittedName>
        <fullName evidence="1">SrfB,type III effector</fullName>
    </submittedName>
</protein>
<reference evidence="1 2" key="1">
    <citation type="submission" date="2016-09" db="EMBL/GenBank/DDBJ databases">
        <authorList>
            <person name="Reverchon S."/>
            <person name="Nasser W."/>
            <person name="Leonard S."/>
            <person name="Brochier C."/>
            <person name="Duprey A."/>
        </authorList>
    </citation>
    <scope>NUCLEOTIDE SEQUENCE [LARGE SCALE GENOMIC DNA]</scope>
    <source>
        <strain evidence="1 2">174/2</strain>
    </source>
</reference>
<dbReference type="EMBL" id="LT615367">
    <property type="protein sequence ID" value="SLM63077.1"/>
    <property type="molecule type" value="Genomic_DNA"/>
</dbReference>
<dbReference type="RefSeq" id="WP_035341875.1">
    <property type="nucleotide sequence ID" value="NZ_LT615367.1"/>
</dbReference>
<dbReference type="KEGG" id="daq:DAQ1742_02166"/>
<dbReference type="PIRSF" id="PIRSF034585">
    <property type="entry name" value="SrfB"/>
    <property type="match status" value="1"/>
</dbReference>
<dbReference type="AlphaFoldDB" id="A0A375AAS7"/>
<organism evidence="1 2">
    <name type="scientific">Dickeya aquatica</name>
    <dbReference type="NCBI Taxonomy" id="1401087"/>
    <lineage>
        <taxon>Bacteria</taxon>
        <taxon>Pseudomonadati</taxon>
        <taxon>Pseudomonadota</taxon>
        <taxon>Gammaproteobacteria</taxon>
        <taxon>Enterobacterales</taxon>
        <taxon>Pectobacteriaceae</taxon>
        <taxon>Dickeya</taxon>
    </lineage>
</organism>
<proteinExistence type="predicted"/>
<dbReference type="Proteomes" id="UP000294820">
    <property type="component" value="Chromosome 1"/>
</dbReference>
<dbReference type="Pfam" id="PF07520">
    <property type="entry name" value="SrfB"/>
    <property type="match status" value="1"/>
</dbReference>
<evidence type="ECO:0000313" key="1">
    <source>
        <dbReference type="EMBL" id="SLM63077.1"/>
    </source>
</evidence>